<comment type="caution">
    <text evidence="1">The sequence shown here is derived from an EMBL/GenBank/DDBJ whole genome shotgun (WGS) entry which is preliminary data.</text>
</comment>
<accession>A0A015IRU4</accession>
<keyword evidence="2" id="KW-1185">Reference proteome</keyword>
<evidence type="ECO:0000313" key="2">
    <source>
        <dbReference type="Proteomes" id="UP000022910"/>
    </source>
</evidence>
<dbReference type="OrthoDB" id="2309067at2759"/>
<gene>
    <name evidence="1" type="ORF">RirG_184550</name>
</gene>
<protein>
    <submittedName>
        <fullName evidence="1">Uncharacterized protein</fullName>
    </submittedName>
</protein>
<proteinExistence type="predicted"/>
<dbReference type="AlphaFoldDB" id="A0A015IRU4"/>
<sequence length="196" mass="22482">MENNNLLQDGFLNESELTELINDFYNYYGNISGVQPQTTDIQAQNPSLNTNGNNCDNTYCDFINELFAMDDEEYSTFDNPSNQNYQQTPITPIPSNEQFTNNFDFIPTSNHCLPQSIPTQSIPDNYSYTFNTVTYDSLQENTSNTCEIFKFEYRVISVPANSPITPNTLITTTSNILEMRQLNYFSLNNLQMQSQL</sequence>
<dbReference type="HOGENOM" id="CLU_1390898_0_0_1"/>
<reference evidence="1 2" key="1">
    <citation type="submission" date="2014-02" db="EMBL/GenBank/DDBJ databases">
        <title>Single nucleus genome sequencing reveals high similarity among nuclei of an endomycorrhizal fungus.</title>
        <authorList>
            <person name="Lin K."/>
            <person name="Geurts R."/>
            <person name="Zhang Z."/>
            <person name="Limpens E."/>
            <person name="Saunders D.G."/>
            <person name="Mu D."/>
            <person name="Pang E."/>
            <person name="Cao H."/>
            <person name="Cha H."/>
            <person name="Lin T."/>
            <person name="Zhou Q."/>
            <person name="Shang Y."/>
            <person name="Li Y."/>
            <person name="Ivanov S."/>
            <person name="Sharma T."/>
            <person name="Velzen R.V."/>
            <person name="Ruijter N.D."/>
            <person name="Aanen D.K."/>
            <person name="Win J."/>
            <person name="Kamoun S."/>
            <person name="Bisseling T."/>
            <person name="Huang S."/>
        </authorList>
    </citation>
    <scope>NUCLEOTIDE SEQUENCE [LARGE SCALE GENOMIC DNA]</scope>
    <source>
        <strain evidence="2">DAOM197198w</strain>
    </source>
</reference>
<dbReference type="EMBL" id="JEMT01026126">
    <property type="protein sequence ID" value="EXX59932.1"/>
    <property type="molecule type" value="Genomic_DNA"/>
</dbReference>
<evidence type="ECO:0000313" key="1">
    <source>
        <dbReference type="EMBL" id="EXX59932.1"/>
    </source>
</evidence>
<dbReference type="Proteomes" id="UP000022910">
    <property type="component" value="Unassembled WGS sequence"/>
</dbReference>
<name>A0A015IRU4_RHIIW</name>
<organism evidence="1 2">
    <name type="scientific">Rhizophagus irregularis (strain DAOM 197198w)</name>
    <name type="common">Glomus intraradices</name>
    <dbReference type="NCBI Taxonomy" id="1432141"/>
    <lineage>
        <taxon>Eukaryota</taxon>
        <taxon>Fungi</taxon>
        <taxon>Fungi incertae sedis</taxon>
        <taxon>Mucoromycota</taxon>
        <taxon>Glomeromycotina</taxon>
        <taxon>Glomeromycetes</taxon>
        <taxon>Glomerales</taxon>
        <taxon>Glomeraceae</taxon>
        <taxon>Rhizophagus</taxon>
    </lineage>
</organism>